<comment type="caution">
    <text evidence="15">The sequence shown here is derived from an EMBL/GenBank/DDBJ whole genome shotgun (WGS) entry which is preliminary data.</text>
</comment>
<evidence type="ECO:0000256" key="4">
    <source>
        <dbReference type="ARBA" id="ARBA00022741"/>
    </source>
</evidence>
<dbReference type="SUPFAM" id="SSF52540">
    <property type="entry name" value="P-loop containing nucleoside triphosphate hydrolases"/>
    <property type="match status" value="2"/>
</dbReference>
<sequence>MSTATTHPADSHDLIRVTGARENNLKDVDIELPKRRLTVFTGVSGSGKSSLVFDTIAAESQRLINETYSAFVQGFMPNLARPEVDVLDGLTTAIIVDQQRMGADPRSTVGTATDTGAMLRILFSRLGTPHIGSPQAFSFNVASISGAGAVTLEKGGRTVKERRDFNIVGGMCPRCEGRGAVNDIDLSALYDDTKTLNEGALTIPGYSMDGWYGRIFRGCGFFDPDKPINKFTKKELDALLHKEATKLKVDGVNLTYLGLIPQIQKSFLSKDVEAMQPHIRAFVERAVTFTTCPECDGTRLSEIARSVKIEGVNIAELCAMQITDLAGWLGSLAKKPAAKSVTPLLAALQHTLDSFVEIGLGYLSLDRPAGTLSGGEAQRVKMIRHLGSSLTDVTYVFDEPTIGLHPHDIARMNDLLLALRDKGNTVLVVEHKPETISIADHVVDLGPGAGSAGGEVVFQGSVAGLRTSDTVTGHHLGYRAGLKDSVRKANGAMEIRGADTHNLRDVDVDIPLGALVVITGVAGSGKSSLIDGSVAGRDGVVVVDQSPIRGSRRSNPATYSGLLDPIRKAFAKANDVKPALFSSNSEGACPACNGAGVIYTDLGVMATVETTCEECEGKRFGASVLQYTLGGRNIAEVLAMPVSETERYFGEGEAKVPAAQKILSRMADVGLGYLTLGQPLTTLSGGERQRLKLAARLGDTGADKADTLILDEPTTGLHLADVEQLLGLLDRLVDSGKSVIVIEHHQAVMAHADWIIDLGPGAGHDGGRVVFEGTPADLVAERATLTGQHLAEYVGN</sequence>
<accession>A0ABW9LAF9</accession>
<dbReference type="Pfam" id="PF00005">
    <property type="entry name" value="ABC_tran"/>
    <property type="match status" value="1"/>
</dbReference>
<keyword evidence="7 15" id="KW-0067">ATP-binding</keyword>
<evidence type="ECO:0000256" key="12">
    <source>
        <dbReference type="ARBA" id="ARBA00039316"/>
    </source>
</evidence>
<evidence type="ECO:0000256" key="8">
    <source>
        <dbReference type="ARBA" id="ARBA00022881"/>
    </source>
</evidence>
<evidence type="ECO:0000256" key="6">
    <source>
        <dbReference type="ARBA" id="ARBA00022769"/>
    </source>
</evidence>
<evidence type="ECO:0000256" key="9">
    <source>
        <dbReference type="ARBA" id="ARBA00023125"/>
    </source>
</evidence>
<evidence type="ECO:0000256" key="5">
    <source>
        <dbReference type="ARBA" id="ARBA00022763"/>
    </source>
</evidence>
<comment type="subcellular location">
    <subcellularLocation>
        <location evidence="1">Cytoplasm</location>
    </subcellularLocation>
</comment>
<dbReference type="PANTHER" id="PTHR43152">
    <property type="entry name" value="UVRABC SYSTEM PROTEIN A"/>
    <property type="match status" value="1"/>
</dbReference>
<gene>
    <name evidence="15" type="ORF">ACK4CT_17020</name>
</gene>
<keyword evidence="3" id="KW-0677">Repeat</keyword>
<dbReference type="Proteomes" id="UP001635816">
    <property type="component" value="Unassembled WGS sequence"/>
</dbReference>
<protein>
    <recommendedName>
        <fullName evidence="12">UvrABC system protein A</fullName>
    </recommendedName>
    <alternativeName>
        <fullName evidence="13">Excinuclease ABC subunit A</fullName>
    </alternativeName>
</protein>
<name>A0ABW9LAF9_9MYCO</name>
<dbReference type="GO" id="GO:0005524">
    <property type="term" value="F:ATP binding"/>
    <property type="evidence" value="ECO:0007669"/>
    <property type="project" value="UniProtKB-KW"/>
</dbReference>
<feature type="domain" description="ABC transporter" evidence="14">
    <location>
        <begin position="486"/>
        <end position="785"/>
    </location>
</feature>
<dbReference type="PANTHER" id="PTHR43152:SF2">
    <property type="entry name" value="DRUG RESISTANCE ABC TRANSPORTER"/>
    <property type="match status" value="1"/>
</dbReference>
<evidence type="ECO:0000313" key="16">
    <source>
        <dbReference type="Proteomes" id="UP001635816"/>
    </source>
</evidence>
<keyword evidence="2" id="KW-0963">Cytoplasm</keyword>
<organism evidence="15 16">
    <name type="scientific">Mycolicibacterium nivoides</name>
    <dbReference type="NCBI Taxonomy" id="2487344"/>
    <lineage>
        <taxon>Bacteria</taxon>
        <taxon>Bacillati</taxon>
        <taxon>Actinomycetota</taxon>
        <taxon>Actinomycetes</taxon>
        <taxon>Mycobacteriales</taxon>
        <taxon>Mycobacteriaceae</taxon>
        <taxon>Mycolicibacterium</taxon>
    </lineage>
</organism>
<dbReference type="Gene3D" id="1.10.8.280">
    <property type="entry name" value="ABC transporter ATPase domain-like"/>
    <property type="match status" value="1"/>
</dbReference>
<dbReference type="PROSITE" id="PS50893">
    <property type="entry name" value="ABC_TRANSPORTER_2"/>
    <property type="match status" value="1"/>
</dbReference>
<evidence type="ECO:0000256" key="13">
    <source>
        <dbReference type="ARBA" id="ARBA00042156"/>
    </source>
</evidence>
<keyword evidence="10" id="KW-0234">DNA repair</keyword>
<evidence type="ECO:0000313" key="15">
    <source>
        <dbReference type="EMBL" id="MFN6544897.1"/>
    </source>
</evidence>
<keyword evidence="4" id="KW-0547">Nucleotide-binding</keyword>
<dbReference type="Gene3D" id="3.40.50.300">
    <property type="entry name" value="P-loop containing nucleotide triphosphate hydrolases"/>
    <property type="match status" value="3"/>
</dbReference>
<evidence type="ECO:0000259" key="14">
    <source>
        <dbReference type="PROSITE" id="PS50893"/>
    </source>
</evidence>
<evidence type="ECO:0000256" key="1">
    <source>
        <dbReference type="ARBA" id="ARBA00004496"/>
    </source>
</evidence>
<reference evidence="15 16" key="1">
    <citation type="submission" date="2024-12" db="EMBL/GenBank/DDBJ databases">
        <title>The coexistence of Mycolicibacterium septicum and Mycolicibacterium nivoides in clinical samples.</title>
        <authorList>
            <person name="Wang C."/>
            <person name="Feng Y."/>
            <person name="Zong Z."/>
        </authorList>
    </citation>
    <scope>NUCLEOTIDE SEQUENCE [LARGE SCALE GENOMIC DNA]</scope>
    <source>
        <strain evidence="15 16">120309</strain>
    </source>
</reference>
<keyword evidence="16" id="KW-1185">Reference proteome</keyword>
<dbReference type="InterPro" id="IPR027417">
    <property type="entry name" value="P-loop_NTPase"/>
</dbReference>
<keyword evidence="9" id="KW-0238">DNA-binding</keyword>
<keyword evidence="5" id="KW-0227">DNA damage</keyword>
<evidence type="ECO:0000256" key="10">
    <source>
        <dbReference type="ARBA" id="ARBA00023204"/>
    </source>
</evidence>
<dbReference type="InterPro" id="IPR003439">
    <property type="entry name" value="ABC_transporter-like_ATP-bd"/>
</dbReference>
<evidence type="ECO:0000256" key="11">
    <source>
        <dbReference type="ARBA" id="ARBA00038000"/>
    </source>
</evidence>
<proteinExistence type="inferred from homology"/>
<dbReference type="RefSeq" id="WP_409543819.1">
    <property type="nucleotide sequence ID" value="NZ_JBKBDD010000005.1"/>
</dbReference>
<evidence type="ECO:0000256" key="2">
    <source>
        <dbReference type="ARBA" id="ARBA00022490"/>
    </source>
</evidence>
<keyword evidence="6" id="KW-0228">DNA excision</keyword>
<dbReference type="Gene3D" id="1.20.1580.10">
    <property type="entry name" value="ABC transporter ATPase like domain"/>
    <property type="match status" value="2"/>
</dbReference>
<evidence type="ECO:0000256" key="3">
    <source>
        <dbReference type="ARBA" id="ARBA00022737"/>
    </source>
</evidence>
<keyword evidence="8" id="KW-0267">Excision nuclease</keyword>
<dbReference type="EMBL" id="JBKBDD010000005">
    <property type="protein sequence ID" value="MFN6544897.1"/>
    <property type="molecule type" value="Genomic_DNA"/>
</dbReference>
<comment type="similarity">
    <text evidence="11">Belongs to the ABC transporter superfamily. UvrA family.</text>
</comment>
<evidence type="ECO:0000256" key="7">
    <source>
        <dbReference type="ARBA" id="ARBA00022840"/>
    </source>
</evidence>